<keyword evidence="4" id="KW-1185">Reference proteome</keyword>
<dbReference type="InterPro" id="IPR029526">
    <property type="entry name" value="PGBD"/>
</dbReference>
<dbReference type="PANTHER" id="PTHR47272:SF1">
    <property type="entry name" value="PIGGYBAC TRANSPOSABLE ELEMENT-DERIVED PROTEIN 3-LIKE"/>
    <property type="match status" value="1"/>
</dbReference>
<evidence type="ECO:0000313" key="4">
    <source>
        <dbReference type="Proteomes" id="UP001519460"/>
    </source>
</evidence>
<dbReference type="Pfam" id="PF13843">
    <property type="entry name" value="DDE_Tnp_1_7"/>
    <property type="match status" value="1"/>
</dbReference>
<protein>
    <recommendedName>
        <fullName evidence="2">PiggyBac transposable element-derived protein domain-containing protein</fullName>
    </recommendedName>
</protein>
<dbReference type="PANTHER" id="PTHR47272">
    <property type="entry name" value="DDE_TNP_1_7 DOMAIN-CONTAINING PROTEIN"/>
    <property type="match status" value="1"/>
</dbReference>
<proteinExistence type="predicted"/>
<dbReference type="AlphaFoldDB" id="A0ABD0M8D7"/>
<evidence type="ECO:0000256" key="1">
    <source>
        <dbReference type="SAM" id="MobiDB-lite"/>
    </source>
</evidence>
<evidence type="ECO:0000313" key="3">
    <source>
        <dbReference type="EMBL" id="KAK7507763.1"/>
    </source>
</evidence>
<accession>A0ABD0M8D7</accession>
<evidence type="ECO:0000259" key="2">
    <source>
        <dbReference type="Pfam" id="PF13843"/>
    </source>
</evidence>
<reference evidence="3 4" key="1">
    <citation type="journal article" date="2023" name="Sci. Data">
        <title>Genome assembly of the Korean intertidal mud-creeper Batillaria attramentaria.</title>
        <authorList>
            <person name="Patra A.K."/>
            <person name="Ho P.T."/>
            <person name="Jun S."/>
            <person name="Lee S.J."/>
            <person name="Kim Y."/>
            <person name="Won Y.J."/>
        </authorList>
    </citation>
    <scope>NUCLEOTIDE SEQUENCE [LARGE SCALE GENOMIC DNA]</scope>
    <source>
        <strain evidence="3">Wonlab-2016</strain>
    </source>
</reference>
<name>A0ABD0M8D7_9CAEN</name>
<dbReference type="Proteomes" id="UP001519460">
    <property type="component" value="Unassembled WGS sequence"/>
</dbReference>
<sequence length="137" mass="15442">MLFCFLFQRAPTSTETLQNASEDSDVMESDDAAPQANMKTGRGSFDHATDTNTGLTVVRWNDNNIVNVVSNKVGVQPLHYHMGKRWSRAESEQVTIPQPFMIRHYNHTMGGVDCTDQNMGKCRTVIRCKKCCTLRTV</sequence>
<gene>
    <name evidence="3" type="ORF">BaRGS_00000728</name>
</gene>
<feature type="domain" description="PiggyBac transposable element-derived protein" evidence="2">
    <location>
        <begin position="40"/>
        <end position="127"/>
    </location>
</feature>
<organism evidence="3 4">
    <name type="scientific">Batillaria attramentaria</name>
    <dbReference type="NCBI Taxonomy" id="370345"/>
    <lineage>
        <taxon>Eukaryota</taxon>
        <taxon>Metazoa</taxon>
        <taxon>Spiralia</taxon>
        <taxon>Lophotrochozoa</taxon>
        <taxon>Mollusca</taxon>
        <taxon>Gastropoda</taxon>
        <taxon>Caenogastropoda</taxon>
        <taxon>Sorbeoconcha</taxon>
        <taxon>Cerithioidea</taxon>
        <taxon>Batillariidae</taxon>
        <taxon>Batillaria</taxon>
    </lineage>
</organism>
<feature type="region of interest" description="Disordered" evidence="1">
    <location>
        <begin position="14"/>
        <end position="47"/>
    </location>
</feature>
<comment type="caution">
    <text evidence="3">The sequence shown here is derived from an EMBL/GenBank/DDBJ whole genome shotgun (WGS) entry which is preliminary data.</text>
</comment>
<feature type="compositionally biased region" description="Acidic residues" evidence="1">
    <location>
        <begin position="22"/>
        <end position="31"/>
    </location>
</feature>
<dbReference type="EMBL" id="JACVVK020000003">
    <property type="protein sequence ID" value="KAK7507763.1"/>
    <property type="molecule type" value="Genomic_DNA"/>
</dbReference>